<accession>A0A1N6ZZ62</accession>
<sequence>MRNYDEAILRSRRIERKAPFPPAHQALRIALYDEFAARAFLRKVVEAYGSREPFAASLKAAEARIATLARLCRRHGVASPLDPFPLETSLAPGWRANCERALAGTLGRLRLYESLIARTDAGLRKSLRRLQAEDARQLQVWHEAAAEALRLEQVHAQGGVAPEEAHMEHGLVADFLEKTFSVLSGQHHAIGVVGPLLGKLNPTLLAGIATGSAGVLLARGKLNFTQDGKEG</sequence>
<name>A0A1N6ZZ62_9RHOO</name>
<organism evidence="1 2">
    <name type="scientific">Aromatoleum tolulyticum</name>
    <dbReference type="NCBI Taxonomy" id="34027"/>
    <lineage>
        <taxon>Bacteria</taxon>
        <taxon>Pseudomonadati</taxon>
        <taxon>Pseudomonadota</taxon>
        <taxon>Betaproteobacteria</taxon>
        <taxon>Rhodocyclales</taxon>
        <taxon>Rhodocyclaceae</taxon>
        <taxon>Aromatoleum</taxon>
    </lineage>
</organism>
<dbReference type="STRING" id="34027.SAMN05421829_1138"/>
<reference evidence="2" key="1">
    <citation type="submission" date="2017-01" db="EMBL/GenBank/DDBJ databases">
        <authorList>
            <person name="Varghese N."/>
            <person name="Submissions S."/>
        </authorList>
    </citation>
    <scope>NUCLEOTIDE SEQUENCE [LARGE SCALE GENOMIC DNA]</scope>
    <source>
        <strain evidence="2">ATCC 51758</strain>
    </source>
</reference>
<evidence type="ECO:0000313" key="2">
    <source>
        <dbReference type="Proteomes" id="UP000186819"/>
    </source>
</evidence>
<proteinExistence type="predicted"/>
<evidence type="ECO:0000313" key="1">
    <source>
        <dbReference type="EMBL" id="SIR32081.1"/>
    </source>
</evidence>
<dbReference type="OrthoDB" id="573482at2"/>
<dbReference type="RefSeq" id="WP_076603445.1">
    <property type="nucleotide sequence ID" value="NZ_FTMD01000013.1"/>
</dbReference>
<dbReference type="AlphaFoldDB" id="A0A1N6ZZ62"/>
<dbReference type="EMBL" id="FTMD01000013">
    <property type="protein sequence ID" value="SIR32081.1"/>
    <property type="molecule type" value="Genomic_DNA"/>
</dbReference>
<dbReference type="Proteomes" id="UP000186819">
    <property type="component" value="Unassembled WGS sequence"/>
</dbReference>
<protein>
    <submittedName>
        <fullName evidence="1">Uncharacterized protein</fullName>
    </submittedName>
</protein>
<keyword evidence="2" id="KW-1185">Reference proteome</keyword>
<gene>
    <name evidence="1" type="ORF">SAMN05421829_1138</name>
</gene>